<dbReference type="HAMAP" id="MF_00046">
    <property type="entry name" value="MurC"/>
    <property type="match status" value="1"/>
</dbReference>
<comment type="function">
    <text evidence="14">Cell wall formation.</text>
</comment>
<dbReference type="SUPFAM" id="SSF53244">
    <property type="entry name" value="MurD-like peptide ligases, peptide-binding domain"/>
    <property type="match status" value="1"/>
</dbReference>
<dbReference type="SUPFAM" id="SSF51984">
    <property type="entry name" value="MurCD N-terminal domain"/>
    <property type="match status" value="1"/>
</dbReference>
<dbReference type="PANTHER" id="PTHR43445:SF3">
    <property type="entry name" value="UDP-N-ACETYLMURAMATE--L-ALANINE LIGASE"/>
    <property type="match status" value="1"/>
</dbReference>
<reference evidence="18" key="2">
    <citation type="submission" date="2021-04" db="EMBL/GenBank/DDBJ databases">
        <authorList>
            <person name="Gilroy R."/>
        </authorList>
    </citation>
    <scope>NUCLEOTIDE SEQUENCE</scope>
    <source>
        <strain evidence="18">ChiSjej3B21-8574</strain>
    </source>
</reference>
<dbReference type="InterPro" id="IPR036615">
    <property type="entry name" value="Mur_ligase_C_dom_sf"/>
</dbReference>
<feature type="domain" description="Mur ligase N-terminal catalytic" evidence="15">
    <location>
        <begin position="11"/>
        <end position="111"/>
    </location>
</feature>
<dbReference type="Pfam" id="PF01225">
    <property type="entry name" value="Mur_ligase"/>
    <property type="match status" value="1"/>
</dbReference>
<evidence type="ECO:0000313" key="19">
    <source>
        <dbReference type="Proteomes" id="UP000823904"/>
    </source>
</evidence>
<keyword evidence="12 14" id="KW-0961">Cell wall biogenesis/degradation</keyword>
<dbReference type="PANTHER" id="PTHR43445">
    <property type="entry name" value="UDP-N-ACETYLMURAMATE--L-ALANINE LIGASE-RELATED"/>
    <property type="match status" value="1"/>
</dbReference>
<feature type="domain" description="Mur ligase central" evidence="17">
    <location>
        <begin position="117"/>
        <end position="298"/>
    </location>
</feature>
<dbReference type="Gene3D" id="3.90.190.20">
    <property type="entry name" value="Mur ligase, C-terminal domain"/>
    <property type="match status" value="1"/>
</dbReference>
<evidence type="ECO:0000256" key="11">
    <source>
        <dbReference type="ARBA" id="ARBA00023306"/>
    </source>
</evidence>
<keyword evidence="7 14" id="KW-0547">Nucleotide-binding</keyword>
<dbReference type="Proteomes" id="UP000823904">
    <property type="component" value="Unassembled WGS sequence"/>
</dbReference>
<comment type="caution">
    <text evidence="18">The sequence shown here is derived from an EMBL/GenBank/DDBJ whole genome shotgun (WGS) entry which is preliminary data.</text>
</comment>
<dbReference type="GO" id="GO:0005524">
    <property type="term" value="F:ATP binding"/>
    <property type="evidence" value="ECO:0007669"/>
    <property type="project" value="UniProtKB-UniRule"/>
</dbReference>
<reference evidence="18" key="1">
    <citation type="journal article" date="2021" name="PeerJ">
        <title>Extensive microbial diversity within the chicken gut microbiome revealed by metagenomics and culture.</title>
        <authorList>
            <person name="Gilroy R."/>
            <person name="Ravi A."/>
            <person name="Getino M."/>
            <person name="Pursley I."/>
            <person name="Horton D.L."/>
            <person name="Alikhan N.F."/>
            <person name="Baker D."/>
            <person name="Gharbi K."/>
            <person name="Hall N."/>
            <person name="Watson M."/>
            <person name="Adriaenssens E.M."/>
            <person name="Foster-Nyarko E."/>
            <person name="Jarju S."/>
            <person name="Secka A."/>
            <person name="Antonio M."/>
            <person name="Oren A."/>
            <person name="Chaudhuri R.R."/>
            <person name="La Ragione R."/>
            <person name="Hildebrand F."/>
            <person name="Pallen M.J."/>
        </authorList>
    </citation>
    <scope>NUCLEOTIDE SEQUENCE</scope>
    <source>
        <strain evidence="18">ChiSjej3B21-8574</strain>
    </source>
</reference>
<gene>
    <name evidence="14 18" type="primary">murC</name>
    <name evidence="18" type="ORF">H9754_14180</name>
</gene>
<dbReference type="EMBL" id="DWWD01000049">
    <property type="protein sequence ID" value="HJC51698.1"/>
    <property type="molecule type" value="Genomic_DNA"/>
</dbReference>
<keyword evidence="11 14" id="KW-0131">Cell cycle</keyword>
<dbReference type="InterPro" id="IPR000713">
    <property type="entry name" value="Mur_ligase_N"/>
</dbReference>
<dbReference type="SUPFAM" id="SSF53623">
    <property type="entry name" value="MurD-like peptide ligases, catalytic domain"/>
    <property type="match status" value="1"/>
</dbReference>
<organism evidence="18 19">
    <name type="scientific">Candidatus Anaerostipes avistercoris</name>
    <dbReference type="NCBI Taxonomy" id="2838462"/>
    <lineage>
        <taxon>Bacteria</taxon>
        <taxon>Bacillati</taxon>
        <taxon>Bacillota</taxon>
        <taxon>Clostridia</taxon>
        <taxon>Lachnospirales</taxon>
        <taxon>Lachnospiraceae</taxon>
        <taxon>Anaerostipes</taxon>
    </lineage>
</organism>
<dbReference type="InterPro" id="IPR036565">
    <property type="entry name" value="Mur-like_cat_sf"/>
</dbReference>
<comment type="subcellular location">
    <subcellularLocation>
        <location evidence="1 14">Cytoplasm</location>
    </subcellularLocation>
</comment>
<evidence type="ECO:0000256" key="7">
    <source>
        <dbReference type="ARBA" id="ARBA00022741"/>
    </source>
</evidence>
<dbReference type="Gene3D" id="3.40.50.720">
    <property type="entry name" value="NAD(P)-binding Rossmann-like Domain"/>
    <property type="match status" value="1"/>
</dbReference>
<dbReference type="InterPro" id="IPR050061">
    <property type="entry name" value="MurCDEF_pg_biosynth"/>
</dbReference>
<name>A0A9D2PLB8_9FIRM</name>
<evidence type="ECO:0000313" key="18">
    <source>
        <dbReference type="EMBL" id="HJC51698.1"/>
    </source>
</evidence>
<evidence type="ECO:0000256" key="9">
    <source>
        <dbReference type="ARBA" id="ARBA00022960"/>
    </source>
</evidence>
<evidence type="ECO:0000256" key="10">
    <source>
        <dbReference type="ARBA" id="ARBA00022984"/>
    </source>
</evidence>
<keyword evidence="8 14" id="KW-0067">ATP-binding</keyword>
<dbReference type="GO" id="GO:0009252">
    <property type="term" value="P:peptidoglycan biosynthetic process"/>
    <property type="evidence" value="ECO:0007669"/>
    <property type="project" value="UniProtKB-UniRule"/>
</dbReference>
<keyword evidence="10 14" id="KW-0573">Peptidoglycan synthesis</keyword>
<evidence type="ECO:0000259" key="17">
    <source>
        <dbReference type="Pfam" id="PF08245"/>
    </source>
</evidence>
<dbReference type="GO" id="GO:0071555">
    <property type="term" value="P:cell wall organization"/>
    <property type="evidence" value="ECO:0007669"/>
    <property type="project" value="UniProtKB-KW"/>
</dbReference>
<keyword evidence="4 14" id="KW-0963">Cytoplasm</keyword>
<sequence>MYQIDFHHPIHIHFMGIGGISMSGLAEILLKEGFTISGSDIKHSQITDHLEEKGAHICYQQTADNITSGIDLVVYTAAINFDTNEEYKEAVKKGIPVMSRAALLGQLMHNYKNAIAVSGTHGKTTTTSMLSQILLEADTDPTISVGGILESIGGNIRVGHSDTFITEACEYTNSFLEFFPKISIILNIEEDHMDFFKDIDDIRKSFRAFAHKLPDYGYLVLNGEIDNIPYIVEGLEADYVTFGCNSKKFNFAAENITHDSLGHDSFDYYKNGVYQDRIQLNVTGDHNVNNALAAIAVADRLNLPMEAVKKGLLSFVGAKRRFEYKGTVNNFTIIDDYAHHPTEIQATLEACKNYPHNELWCIFQPHTYTRTRAFLDDFARALSMSDHVIITDIYAAREKDTGMVHAKDIADKMSAYDVDVHYISDFKDIEKFILKNCKKNDLLITMGAGNVDSIGDSLLKK</sequence>
<feature type="binding site" evidence="14">
    <location>
        <begin position="119"/>
        <end position="125"/>
    </location>
    <ligand>
        <name>ATP</name>
        <dbReference type="ChEBI" id="CHEBI:30616"/>
    </ligand>
</feature>
<evidence type="ECO:0000256" key="8">
    <source>
        <dbReference type="ARBA" id="ARBA00022840"/>
    </source>
</evidence>
<evidence type="ECO:0000256" key="5">
    <source>
        <dbReference type="ARBA" id="ARBA00022598"/>
    </source>
</evidence>
<evidence type="ECO:0000256" key="4">
    <source>
        <dbReference type="ARBA" id="ARBA00022490"/>
    </source>
</evidence>
<dbReference type="GO" id="GO:0008763">
    <property type="term" value="F:UDP-N-acetylmuramate-L-alanine ligase activity"/>
    <property type="evidence" value="ECO:0007669"/>
    <property type="project" value="UniProtKB-UniRule"/>
</dbReference>
<dbReference type="GO" id="GO:0051301">
    <property type="term" value="P:cell division"/>
    <property type="evidence" value="ECO:0007669"/>
    <property type="project" value="UniProtKB-KW"/>
</dbReference>
<dbReference type="InterPro" id="IPR004101">
    <property type="entry name" value="Mur_ligase_C"/>
</dbReference>
<dbReference type="GO" id="GO:0008360">
    <property type="term" value="P:regulation of cell shape"/>
    <property type="evidence" value="ECO:0007669"/>
    <property type="project" value="UniProtKB-KW"/>
</dbReference>
<dbReference type="InterPro" id="IPR013221">
    <property type="entry name" value="Mur_ligase_cen"/>
</dbReference>
<proteinExistence type="inferred from homology"/>
<evidence type="ECO:0000256" key="12">
    <source>
        <dbReference type="ARBA" id="ARBA00023316"/>
    </source>
</evidence>
<keyword evidence="5 14" id="KW-0436">Ligase</keyword>
<evidence type="ECO:0000256" key="14">
    <source>
        <dbReference type="HAMAP-Rule" id="MF_00046"/>
    </source>
</evidence>
<evidence type="ECO:0000256" key="1">
    <source>
        <dbReference type="ARBA" id="ARBA00004496"/>
    </source>
</evidence>
<comment type="pathway">
    <text evidence="2 14">Cell wall biogenesis; peptidoglycan biosynthesis.</text>
</comment>
<evidence type="ECO:0000256" key="3">
    <source>
        <dbReference type="ARBA" id="ARBA00012211"/>
    </source>
</evidence>
<evidence type="ECO:0000259" key="15">
    <source>
        <dbReference type="Pfam" id="PF01225"/>
    </source>
</evidence>
<dbReference type="GO" id="GO:0005737">
    <property type="term" value="C:cytoplasm"/>
    <property type="evidence" value="ECO:0007669"/>
    <property type="project" value="UniProtKB-SubCell"/>
</dbReference>
<evidence type="ECO:0000256" key="13">
    <source>
        <dbReference type="ARBA" id="ARBA00047833"/>
    </source>
</evidence>
<dbReference type="NCBIfam" id="TIGR01082">
    <property type="entry name" value="murC"/>
    <property type="match status" value="1"/>
</dbReference>
<protein>
    <recommendedName>
        <fullName evidence="3 14">UDP-N-acetylmuramate--L-alanine ligase</fullName>
        <ecNumber evidence="3 14">6.3.2.8</ecNumber>
    </recommendedName>
    <alternativeName>
        <fullName evidence="14">UDP-N-acetylmuramoyl-L-alanine synthetase</fullName>
    </alternativeName>
</protein>
<dbReference type="InterPro" id="IPR005758">
    <property type="entry name" value="UDP-N-AcMur_Ala_ligase_MurC"/>
</dbReference>
<evidence type="ECO:0000256" key="2">
    <source>
        <dbReference type="ARBA" id="ARBA00004752"/>
    </source>
</evidence>
<accession>A0A9D2PLB8</accession>
<comment type="similarity">
    <text evidence="14">Belongs to the MurCDEF family.</text>
</comment>
<evidence type="ECO:0000256" key="6">
    <source>
        <dbReference type="ARBA" id="ARBA00022618"/>
    </source>
</evidence>
<keyword evidence="6 14" id="KW-0132">Cell division</keyword>
<evidence type="ECO:0000259" key="16">
    <source>
        <dbReference type="Pfam" id="PF02875"/>
    </source>
</evidence>
<comment type="catalytic activity">
    <reaction evidence="13 14">
        <text>UDP-N-acetyl-alpha-D-muramate + L-alanine + ATP = UDP-N-acetyl-alpha-D-muramoyl-L-alanine + ADP + phosphate + H(+)</text>
        <dbReference type="Rhea" id="RHEA:23372"/>
        <dbReference type="ChEBI" id="CHEBI:15378"/>
        <dbReference type="ChEBI" id="CHEBI:30616"/>
        <dbReference type="ChEBI" id="CHEBI:43474"/>
        <dbReference type="ChEBI" id="CHEBI:57972"/>
        <dbReference type="ChEBI" id="CHEBI:70757"/>
        <dbReference type="ChEBI" id="CHEBI:83898"/>
        <dbReference type="ChEBI" id="CHEBI:456216"/>
        <dbReference type="EC" id="6.3.2.8"/>
    </reaction>
</comment>
<dbReference type="AlphaFoldDB" id="A0A9D2PLB8"/>
<dbReference type="Pfam" id="PF08245">
    <property type="entry name" value="Mur_ligase_M"/>
    <property type="match status" value="1"/>
</dbReference>
<feature type="domain" description="Mur ligase C-terminal" evidence="16">
    <location>
        <begin position="320"/>
        <end position="449"/>
    </location>
</feature>
<dbReference type="EC" id="6.3.2.8" evidence="3 14"/>
<keyword evidence="9 14" id="KW-0133">Cell shape</keyword>
<dbReference type="Gene3D" id="3.40.1190.10">
    <property type="entry name" value="Mur-like, catalytic domain"/>
    <property type="match status" value="1"/>
</dbReference>
<dbReference type="Pfam" id="PF02875">
    <property type="entry name" value="Mur_ligase_C"/>
    <property type="match status" value="1"/>
</dbReference>